<feature type="transmembrane region" description="Helical" evidence="2">
    <location>
        <begin position="49"/>
        <end position="69"/>
    </location>
</feature>
<dbReference type="CDD" id="cd12797">
    <property type="entry name" value="M23_peptidase"/>
    <property type="match status" value="1"/>
</dbReference>
<evidence type="ECO:0000313" key="4">
    <source>
        <dbReference type="EMBL" id="OGC82348.1"/>
    </source>
</evidence>
<gene>
    <name evidence="4" type="ORF">A2V81_02340</name>
</gene>
<dbReference type="Gene3D" id="3.10.350.10">
    <property type="entry name" value="LysM domain"/>
    <property type="match status" value="2"/>
</dbReference>
<feature type="compositionally biased region" description="Low complexity" evidence="1">
    <location>
        <begin position="209"/>
        <end position="223"/>
    </location>
</feature>
<dbReference type="SMART" id="SM00257">
    <property type="entry name" value="LysM"/>
    <property type="match status" value="2"/>
</dbReference>
<dbReference type="InterPro" id="IPR018392">
    <property type="entry name" value="LysM"/>
</dbReference>
<keyword evidence="2" id="KW-1133">Transmembrane helix</keyword>
<evidence type="ECO:0000313" key="5">
    <source>
        <dbReference type="Proteomes" id="UP000177614"/>
    </source>
</evidence>
<dbReference type="Pfam" id="PF01551">
    <property type="entry name" value="Peptidase_M23"/>
    <property type="match status" value="1"/>
</dbReference>
<dbReference type="GO" id="GO:0004222">
    <property type="term" value="F:metalloendopeptidase activity"/>
    <property type="evidence" value="ECO:0007669"/>
    <property type="project" value="TreeGrafter"/>
</dbReference>
<name>A0A1F4XL54_9BACT</name>
<dbReference type="InterPro" id="IPR036779">
    <property type="entry name" value="LysM_dom_sf"/>
</dbReference>
<dbReference type="SUPFAM" id="SSF54106">
    <property type="entry name" value="LysM domain"/>
    <property type="match status" value="1"/>
</dbReference>
<evidence type="ECO:0000256" key="2">
    <source>
        <dbReference type="SAM" id="Phobius"/>
    </source>
</evidence>
<keyword evidence="2" id="KW-0472">Membrane</keyword>
<dbReference type="CDD" id="cd00118">
    <property type="entry name" value="LysM"/>
    <property type="match status" value="2"/>
</dbReference>
<dbReference type="InterPro" id="IPR050570">
    <property type="entry name" value="Cell_wall_metabolism_enzyme"/>
</dbReference>
<dbReference type="Pfam" id="PF01476">
    <property type="entry name" value="LysM"/>
    <property type="match status" value="2"/>
</dbReference>
<dbReference type="SUPFAM" id="SSF51261">
    <property type="entry name" value="Duplicated hybrid motif"/>
    <property type="match status" value="1"/>
</dbReference>
<dbReference type="EMBL" id="MEWR01000008">
    <property type="protein sequence ID" value="OGC82348.1"/>
    <property type="molecule type" value="Genomic_DNA"/>
</dbReference>
<reference evidence="4 5" key="1">
    <citation type="journal article" date="2016" name="Nat. Commun.">
        <title>Thousands of microbial genomes shed light on interconnected biogeochemical processes in an aquifer system.</title>
        <authorList>
            <person name="Anantharaman K."/>
            <person name="Brown C.T."/>
            <person name="Hug L.A."/>
            <person name="Sharon I."/>
            <person name="Castelle C.J."/>
            <person name="Probst A.J."/>
            <person name="Thomas B.C."/>
            <person name="Singh A."/>
            <person name="Wilkins M.J."/>
            <person name="Karaoz U."/>
            <person name="Brodie E.L."/>
            <person name="Williams K.H."/>
            <person name="Hubbard S.S."/>
            <person name="Banfield J.F."/>
        </authorList>
    </citation>
    <scope>NUCLEOTIDE SEQUENCE [LARGE SCALE GENOMIC DNA]</scope>
</reference>
<keyword evidence="2" id="KW-0812">Transmembrane</keyword>
<proteinExistence type="predicted"/>
<feature type="region of interest" description="Disordered" evidence="1">
    <location>
        <begin position="198"/>
        <end position="236"/>
    </location>
</feature>
<accession>A0A1F4XL54</accession>
<feature type="domain" description="LysM" evidence="3">
    <location>
        <begin position="104"/>
        <end position="148"/>
    </location>
</feature>
<evidence type="ECO:0000256" key="1">
    <source>
        <dbReference type="SAM" id="MobiDB-lite"/>
    </source>
</evidence>
<dbReference type="Gene3D" id="2.70.70.10">
    <property type="entry name" value="Glucose Permease (Domain IIA)"/>
    <property type="match status" value="1"/>
</dbReference>
<dbReference type="Proteomes" id="UP000177614">
    <property type="component" value="Unassembled WGS sequence"/>
</dbReference>
<organism evidence="4 5">
    <name type="scientific">Candidatus Abawacabacteria bacterium RBG_16_42_10</name>
    <dbReference type="NCBI Taxonomy" id="1817814"/>
    <lineage>
        <taxon>Bacteria</taxon>
        <taxon>Candidatus Abawacaibacteriota</taxon>
    </lineage>
</organism>
<evidence type="ECO:0000259" key="3">
    <source>
        <dbReference type="PROSITE" id="PS51782"/>
    </source>
</evidence>
<dbReference type="AlphaFoldDB" id="A0A1F4XL54"/>
<dbReference type="PANTHER" id="PTHR21666">
    <property type="entry name" value="PEPTIDASE-RELATED"/>
    <property type="match status" value="1"/>
</dbReference>
<comment type="caution">
    <text evidence="4">The sequence shown here is derived from an EMBL/GenBank/DDBJ whole genome shotgun (WGS) entry which is preliminary data.</text>
</comment>
<dbReference type="PANTHER" id="PTHR21666:SF270">
    <property type="entry name" value="MUREIN HYDROLASE ACTIVATOR ENVC"/>
    <property type="match status" value="1"/>
</dbReference>
<dbReference type="InterPro" id="IPR016047">
    <property type="entry name" value="M23ase_b-sheet_dom"/>
</dbReference>
<dbReference type="PROSITE" id="PS51782">
    <property type="entry name" value="LYSM"/>
    <property type="match status" value="2"/>
</dbReference>
<feature type="domain" description="LysM" evidence="3">
    <location>
        <begin position="154"/>
        <end position="198"/>
    </location>
</feature>
<dbReference type="STRING" id="1817814.A2V81_02340"/>
<dbReference type="InterPro" id="IPR011055">
    <property type="entry name" value="Dup_hybrid_motif"/>
</dbReference>
<protein>
    <recommendedName>
        <fullName evidence="3">LysM domain-containing protein</fullName>
    </recommendedName>
</protein>
<sequence>MAKITAKWRRRVRLYRARKQDETSPCFSEFIKNAWNSFSFKRISLVKKCFIIIAIGLFVSFDQVNFMTLTAQADFSIDSETISDEDIFVDKPIITRSEVANEIIQYVVQPGDTISSLSERFQVTASTISNANGLSRSANLDIGQKLKIPPVTGLLYKVKNGDSIAKIAGIYSVPPELIRYQNDIDSDKSLKVGQEIIIPNGIPPQPTASKSISGKKGSAPSGGYQDAPDSSAPETGGTFTWPSACRIITRGFNPRISHWGLDCANSQGTPIYAADSGTVVKASTGTWGGGYGNHVIIDHGNGIKTIYAHMYSVGVSVGQNVARGEALGLMGTTGRSTGPHLHFEVIVNGTKTNPMKYL</sequence>